<feature type="signal peptide" evidence="1">
    <location>
        <begin position="1"/>
        <end position="32"/>
    </location>
</feature>
<proteinExistence type="predicted"/>
<sequence length="150" mass="17044">MMTTHKKFKDFFMTKRLFAILLLFLFTHVAVADEGDILKEVERSARSWLEFVDRGQYQESWESSSQLLRAKTPEAAWIKSMTTIRSSRGAIDTRFIATAGATKSLSGFPNGDYVVLQFYTTLAGKGLILETVTLAKAQDETWRVCEYAIK</sequence>
<dbReference type="Proteomes" id="UP000236753">
    <property type="component" value="Unassembled WGS sequence"/>
</dbReference>
<evidence type="ECO:0000313" key="2">
    <source>
        <dbReference type="EMBL" id="SEF80990.1"/>
    </source>
</evidence>
<keyword evidence="1" id="KW-0732">Signal</keyword>
<dbReference type="EMBL" id="FNUX01000010">
    <property type="protein sequence ID" value="SEF80990.1"/>
    <property type="molecule type" value="Genomic_DNA"/>
</dbReference>
<feature type="chain" id="PRO_5009286824" description="DUF4019 domain-containing protein" evidence="1">
    <location>
        <begin position="33"/>
        <end position="150"/>
    </location>
</feature>
<dbReference type="Pfam" id="PF13211">
    <property type="entry name" value="DUF4019"/>
    <property type="match status" value="1"/>
</dbReference>
<protein>
    <recommendedName>
        <fullName evidence="4">DUF4019 domain-containing protein</fullName>
    </recommendedName>
</protein>
<evidence type="ECO:0008006" key="4">
    <source>
        <dbReference type="Google" id="ProtNLM"/>
    </source>
</evidence>
<accession>A0A1H5V1E8</accession>
<name>A0A1H5V1E8_9PROT</name>
<evidence type="ECO:0000256" key="1">
    <source>
        <dbReference type="SAM" id="SignalP"/>
    </source>
</evidence>
<dbReference type="InterPro" id="IPR025091">
    <property type="entry name" value="DUF4019"/>
</dbReference>
<reference evidence="2 3" key="1">
    <citation type="submission" date="2016-10" db="EMBL/GenBank/DDBJ databases">
        <authorList>
            <person name="de Groot N.N."/>
        </authorList>
    </citation>
    <scope>NUCLEOTIDE SEQUENCE [LARGE SCALE GENOMIC DNA]</scope>
    <source>
        <strain evidence="2 3">Nm13</strain>
    </source>
</reference>
<organism evidence="2 3">
    <name type="scientific">Nitrosomonas ureae</name>
    <dbReference type="NCBI Taxonomy" id="44577"/>
    <lineage>
        <taxon>Bacteria</taxon>
        <taxon>Pseudomonadati</taxon>
        <taxon>Pseudomonadota</taxon>
        <taxon>Betaproteobacteria</taxon>
        <taxon>Nitrosomonadales</taxon>
        <taxon>Nitrosomonadaceae</taxon>
        <taxon>Nitrosomonas</taxon>
    </lineage>
</organism>
<dbReference type="AlphaFoldDB" id="A0A1H5V1E8"/>
<evidence type="ECO:0000313" key="3">
    <source>
        <dbReference type="Proteomes" id="UP000236753"/>
    </source>
</evidence>
<gene>
    <name evidence="2" type="ORF">SAMN05216334_11068</name>
</gene>